<name>A0A329LVR7_9BACL</name>
<feature type="region of interest" description="Disordered" evidence="1">
    <location>
        <begin position="29"/>
        <end position="65"/>
    </location>
</feature>
<dbReference type="EMBL" id="QMFB01000038">
    <property type="protein sequence ID" value="RAV11236.1"/>
    <property type="molecule type" value="Genomic_DNA"/>
</dbReference>
<sequence length="261" mass="28457">MNNRTRRLAILASAGLLLAAFYLYRGADDPAPQAPSEPSGQTQQQPGEGKTQQQKAAPIAKEAKTGAAITAEEEQNGMYKKLVLEVNGVQKPFDWSNVTSPSYLPEMYALDMNKDGKDELLVVLTTGHGTGVRESRVHVLDPEALTETAVDNPLETIRKHMKTAVTDDGIDIAIGAGSSSVRLDRQAFTSEPANWFDELGFGSIVRYEIRNNELVAELPAQLSPADFIGEATLTYSYRNGRYSPYRLEFTGGSASMMLPVD</sequence>
<comment type="caution">
    <text evidence="3">The sequence shown here is derived from an EMBL/GenBank/DDBJ whole genome shotgun (WGS) entry which is preliminary data.</text>
</comment>
<evidence type="ECO:0000313" key="3">
    <source>
        <dbReference type="EMBL" id="RAV11236.1"/>
    </source>
</evidence>
<dbReference type="Proteomes" id="UP000250369">
    <property type="component" value="Unassembled WGS sequence"/>
</dbReference>
<keyword evidence="4" id="KW-1185">Reference proteome</keyword>
<dbReference type="AlphaFoldDB" id="A0A329LVR7"/>
<organism evidence="3 4">
    <name type="scientific">Paenibacillus contaminans</name>
    <dbReference type="NCBI Taxonomy" id="450362"/>
    <lineage>
        <taxon>Bacteria</taxon>
        <taxon>Bacillati</taxon>
        <taxon>Bacillota</taxon>
        <taxon>Bacilli</taxon>
        <taxon>Bacillales</taxon>
        <taxon>Paenibacillaceae</taxon>
        <taxon>Paenibacillus</taxon>
    </lineage>
</organism>
<evidence type="ECO:0008006" key="5">
    <source>
        <dbReference type="Google" id="ProtNLM"/>
    </source>
</evidence>
<evidence type="ECO:0000256" key="1">
    <source>
        <dbReference type="SAM" id="MobiDB-lite"/>
    </source>
</evidence>
<feature type="compositionally biased region" description="Low complexity" evidence="1">
    <location>
        <begin position="40"/>
        <end position="55"/>
    </location>
</feature>
<evidence type="ECO:0000256" key="2">
    <source>
        <dbReference type="SAM" id="SignalP"/>
    </source>
</evidence>
<dbReference type="OrthoDB" id="2696313at2"/>
<feature type="chain" id="PRO_5039230334" description="VCBS repeat-containing protein" evidence="2">
    <location>
        <begin position="28"/>
        <end position="261"/>
    </location>
</feature>
<gene>
    <name evidence="3" type="ORF">DQG23_36500</name>
</gene>
<feature type="signal peptide" evidence="2">
    <location>
        <begin position="1"/>
        <end position="27"/>
    </location>
</feature>
<protein>
    <recommendedName>
        <fullName evidence="5">VCBS repeat-containing protein</fullName>
    </recommendedName>
</protein>
<reference evidence="3 4" key="1">
    <citation type="journal article" date="2009" name="Int. J. Syst. Evol. Microbiol.">
        <title>Paenibacillus contaminans sp. nov., isolated from a contaminated laboratory plate.</title>
        <authorList>
            <person name="Chou J.H."/>
            <person name="Lee J.H."/>
            <person name="Lin M.C."/>
            <person name="Chang P.S."/>
            <person name="Arun A.B."/>
            <person name="Young C.C."/>
            <person name="Chen W.M."/>
        </authorList>
    </citation>
    <scope>NUCLEOTIDE SEQUENCE [LARGE SCALE GENOMIC DNA]</scope>
    <source>
        <strain evidence="3 4">CKOBP-6</strain>
    </source>
</reference>
<keyword evidence="2" id="KW-0732">Signal</keyword>
<proteinExistence type="predicted"/>
<dbReference type="RefSeq" id="WP_146762455.1">
    <property type="nucleotide sequence ID" value="NZ_QMFB01000038.1"/>
</dbReference>
<accession>A0A329LVR7</accession>
<evidence type="ECO:0000313" key="4">
    <source>
        <dbReference type="Proteomes" id="UP000250369"/>
    </source>
</evidence>